<protein>
    <submittedName>
        <fullName evidence="1">Uncharacterized protein</fullName>
    </submittedName>
</protein>
<proteinExistence type="predicted"/>
<reference evidence="1 2" key="1">
    <citation type="submission" date="2019-03" db="EMBL/GenBank/DDBJ databases">
        <title>Algoriphagus aquimaris sp. nov., isolated form marine sediment in Pohang, Korea.</title>
        <authorList>
            <person name="Kim J."/>
            <person name="Yoon S.-H."/>
            <person name="Lee S.-S."/>
        </authorList>
    </citation>
    <scope>NUCLEOTIDE SEQUENCE [LARGE SCALE GENOMIC DNA]</scope>
    <source>
        <strain evidence="1 2">F21</strain>
    </source>
</reference>
<sequence length="171" mass="19410">MILGFGLSFLKNSKSVEIAGQEIDLIASNSVHDFPKLENPVLEFQVPDLIEKRIPVQKTEVKEIAKQPETKAGFSDEISIFKSIVAEPIKPLEIASNEQLYSDLHEEKKLSPAAMRLKRSLQKMDNENVPDQTMVVEKFNLLRELQGYPMEASAKQNPTSIYNQLNKRINE</sequence>
<gene>
    <name evidence="1" type="ORF">E1898_06560</name>
</gene>
<dbReference type="EMBL" id="SMUW01000030">
    <property type="protein sequence ID" value="TDK46702.1"/>
    <property type="molecule type" value="Genomic_DNA"/>
</dbReference>
<accession>A0A4R5V487</accession>
<keyword evidence="2" id="KW-1185">Reference proteome</keyword>
<dbReference type="Proteomes" id="UP000295438">
    <property type="component" value="Unassembled WGS sequence"/>
</dbReference>
<dbReference type="AlphaFoldDB" id="A0A4R5V487"/>
<evidence type="ECO:0000313" key="2">
    <source>
        <dbReference type="Proteomes" id="UP000295438"/>
    </source>
</evidence>
<organism evidence="1 2">
    <name type="scientific">Algoriphagus formosus</name>
    <dbReference type="NCBI Taxonomy" id="2007308"/>
    <lineage>
        <taxon>Bacteria</taxon>
        <taxon>Pseudomonadati</taxon>
        <taxon>Bacteroidota</taxon>
        <taxon>Cytophagia</taxon>
        <taxon>Cytophagales</taxon>
        <taxon>Cyclobacteriaceae</taxon>
        <taxon>Algoriphagus</taxon>
    </lineage>
</organism>
<dbReference type="RefSeq" id="WP_133390294.1">
    <property type="nucleotide sequence ID" value="NZ_SMUW01000030.1"/>
</dbReference>
<evidence type="ECO:0000313" key="1">
    <source>
        <dbReference type="EMBL" id="TDK46702.1"/>
    </source>
</evidence>
<comment type="caution">
    <text evidence="1">The sequence shown here is derived from an EMBL/GenBank/DDBJ whole genome shotgun (WGS) entry which is preliminary data.</text>
</comment>
<name>A0A4R5V487_9BACT</name>